<dbReference type="InterPro" id="IPR007157">
    <property type="entry name" value="PspA_VIPP1"/>
</dbReference>
<protein>
    <recommendedName>
        <fullName evidence="6">Membrane-associated 30 kDa protein, chloroplastic</fullName>
    </recommendedName>
</protein>
<accession>A0A9D4UZS6</accession>
<feature type="region of interest" description="Disordered" evidence="3">
    <location>
        <begin position="385"/>
        <end position="408"/>
    </location>
</feature>
<dbReference type="AlphaFoldDB" id="A0A9D4UZS6"/>
<keyword evidence="2" id="KW-0175">Coiled coil</keyword>
<reference evidence="4" key="1">
    <citation type="submission" date="2021-01" db="EMBL/GenBank/DDBJ databases">
        <title>Adiantum capillus-veneris genome.</title>
        <authorList>
            <person name="Fang Y."/>
            <person name="Liao Q."/>
        </authorList>
    </citation>
    <scope>NUCLEOTIDE SEQUENCE</scope>
    <source>
        <strain evidence="4">H3</strain>
        <tissue evidence="4">Leaf</tissue>
    </source>
</reference>
<gene>
    <name evidence="4" type="ORF">GOP47_0009059</name>
</gene>
<comment type="similarity">
    <text evidence="1">Belongs to the PspA/Vipp/IM30 family.</text>
</comment>
<proteinExistence type="inferred from homology"/>
<dbReference type="EMBL" id="JABFUD020000008">
    <property type="protein sequence ID" value="KAI5076994.1"/>
    <property type="molecule type" value="Genomic_DNA"/>
</dbReference>
<evidence type="ECO:0000256" key="2">
    <source>
        <dbReference type="SAM" id="Coils"/>
    </source>
</evidence>
<dbReference type="OrthoDB" id="434485at2759"/>
<evidence type="ECO:0000313" key="4">
    <source>
        <dbReference type="EMBL" id="KAI5076994.1"/>
    </source>
</evidence>
<evidence type="ECO:0000256" key="3">
    <source>
        <dbReference type="SAM" id="MobiDB-lite"/>
    </source>
</evidence>
<comment type="caution">
    <text evidence="4">The sequence shown here is derived from an EMBL/GenBank/DDBJ whole genome shotgun (WGS) entry which is preliminary data.</text>
</comment>
<sequence length="428" mass="46580">SNAPSITPPFVDTQGKLITYWPNSIKCDERIGSCKVDCCCCSSPRFFVLLHLVSHCSLTNMSSLGYAAGAAMTVTLDGNPKAASACSPTSAVRAQSSMAATCLPASTFSSRSNCRATNNHPRLAITRRTPLLLSSFISRSLKTNFFGNGESLVASMPMGLPGQGALGASMNIFERVVRIFRSYANALVSSAEDPEKILEQTVLEMNEDLVKMRQASAQVLASQKQLENKYKAAQKNADDWYTRARLALQKGEENLAREALKRRKDFEDNAKALKSQLDQQKTVVEKLISSTRLLESKIQEAKSKKDTLKARAQSAKTAQKVNEMLGTVNTSGALSAFERMEEKVTALEAEADALNQLSTDDLAGKFALLEGDAVDDDLAALKQEMLGSPKRPSELPAGRPAVSSGPYPFKDVEIEKELSDLRRKVNEL</sequence>
<evidence type="ECO:0000256" key="1">
    <source>
        <dbReference type="ARBA" id="ARBA00043985"/>
    </source>
</evidence>
<feature type="coiled-coil region" evidence="2">
    <location>
        <begin position="216"/>
        <end position="357"/>
    </location>
</feature>
<dbReference type="PANTHER" id="PTHR31088:SF6">
    <property type="entry name" value="PHAGE SHOCK PROTEIN A"/>
    <property type="match status" value="1"/>
</dbReference>
<evidence type="ECO:0008006" key="6">
    <source>
        <dbReference type="Google" id="ProtNLM"/>
    </source>
</evidence>
<organism evidence="4 5">
    <name type="scientific">Adiantum capillus-veneris</name>
    <name type="common">Maidenhair fern</name>
    <dbReference type="NCBI Taxonomy" id="13818"/>
    <lineage>
        <taxon>Eukaryota</taxon>
        <taxon>Viridiplantae</taxon>
        <taxon>Streptophyta</taxon>
        <taxon>Embryophyta</taxon>
        <taxon>Tracheophyta</taxon>
        <taxon>Polypodiopsida</taxon>
        <taxon>Polypodiidae</taxon>
        <taxon>Polypodiales</taxon>
        <taxon>Pteridineae</taxon>
        <taxon>Pteridaceae</taxon>
        <taxon>Vittarioideae</taxon>
        <taxon>Adiantum</taxon>
    </lineage>
</organism>
<name>A0A9D4UZS6_ADICA</name>
<dbReference type="PANTHER" id="PTHR31088">
    <property type="entry name" value="MEMBRANE-ASSOCIATED PROTEIN VIPP1, CHLOROPLASTIC"/>
    <property type="match status" value="1"/>
</dbReference>
<dbReference type="Pfam" id="PF04012">
    <property type="entry name" value="PspA_IM30"/>
    <property type="match status" value="1"/>
</dbReference>
<feature type="non-terminal residue" evidence="4">
    <location>
        <position position="1"/>
    </location>
</feature>
<dbReference type="Proteomes" id="UP000886520">
    <property type="component" value="Chromosome 8"/>
</dbReference>
<keyword evidence="5" id="KW-1185">Reference proteome</keyword>
<evidence type="ECO:0000313" key="5">
    <source>
        <dbReference type="Proteomes" id="UP000886520"/>
    </source>
</evidence>